<protein>
    <recommendedName>
        <fullName evidence="4">Rad21/Rec8-like protein N-terminal domain-containing protein</fullName>
    </recommendedName>
</protein>
<feature type="compositionally biased region" description="Acidic residues" evidence="3">
    <location>
        <begin position="702"/>
        <end position="721"/>
    </location>
</feature>
<organism evidence="5 6">
    <name type="scientific">Pseudopithomyces chartarum</name>
    <dbReference type="NCBI Taxonomy" id="1892770"/>
    <lineage>
        <taxon>Eukaryota</taxon>
        <taxon>Fungi</taxon>
        <taxon>Dikarya</taxon>
        <taxon>Ascomycota</taxon>
        <taxon>Pezizomycotina</taxon>
        <taxon>Dothideomycetes</taxon>
        <taxon>Pleosporomycetidae</taxon>
        <taxon>Pleosporales</taxon>
        <taxon>Massarineae</taxon>
        <taxon>Didymosphaeriaceae</taxon>
        <taxon>Pseudopithomyces</taxon>
    </lineage>
</organism>
<dbReference type="CDD" id="cd21789">
    <property type="entry name" value="Rad21_Rec8_M_SpRec8p-like"/>
    <property type="match status" value="1"/>
</dbReference>
<dbReference type="InterPro" id="IPR006910">
    <property type="entry name" value="Rad21_Rec8_N"/>
</dbReference>
<evidence type="ECO:0000256" key="3">
    <source>
        <dbReference type="SAM" id="MobiDB-lite"/>
    </source>
</evidence>
<dbReference type="AlphaFoldDB" id="A0AAN6M5P1"/>
<evidence type="ECO:0000313" key="5">
    <source>
        <dbReference type="EMBL" id="KAK3215397.1"/>
    </source>
</evidence>
<dbReference type="Gene3D" id="1.10.10.580">
    <property type="entry name" value="Structural maintenance of chromosome 1. Chain E"/>
    <property type="match status" value="1"/>
</dbReference>
<evidence type="ECO:0000256" key="1">
    <source>
        <dbReference type="ARBA" id="ARBA00004123"/>
    </source>
</evidence>
<feature type="compositionally biased region" description="Acidic residues" evidence="3">
    <location>
        <begin position="681"/>
        <end position="691"/>
    </location>
</feature>
<dbReference type="GO" id="GO:0030892">
    <property type="term" value="C:mitotic cohesin complex"/>
    <property type="evidence" value="ECO:0007669"/>
    <property type="project" value="TreeGrafter"/>
</dbReference>
<keyword evidence="2" id="KW-0539">Nucleus</keyword>
<feature type="region of interest" description="Disordered" evidence="3">
    <location>
        <begin position="409"/>
        <end position="456"/>
    </location>
</feature>
<comment type="subcellular location">
    <subcellularLocation>
        <location evidence="1">Nucleus</location>
    </subcellularLocation>
</comment>
<gene>
    <name evidence="5" type="ORF">GRF29_19g3165516</name>
</gene>
<keyword evidence="6" id="KW-1185">Reference proteome</keyword>
<feature type="domain" description="Rad21/Rec8-like protein N-terminal" evidence="4">
    <location>
        <begin position="1"/>
        <end position="116"/>
    </location>
</feature>
<name>A0AAN6M5P1_9PLEO</name>
<evidence type="ECO:0000256" key="2">
    <source>
        <dbReference type="ARBA" id="ARBA00023242"/>
    </source>
</evidence>
<dbReference type="GO" id="GO:0007064">
    <property type="term" value="P:mitotic sister chromatid cohesion"/>
    <property type="evidence" value="ECO:0007669"/>
    <property type="project" value="TreeGrafter"/>
</dbReference>
<reference evidence="5 6" key="1">
    <citation type="submission" date="2021-02" db="EMBL/GenBank/DDBJ databases">
        <title>Genome assembly of Pseudopithomyces chartarum.</title>
        <authorList>
            <person name="Jauregui R."/>
            <person name="Singh J."/>
            <person name="Voisey C."/>
        </authorList>
    </citation>
    <scope>NUCLEOTIDE SEQUENCE [LARGE SCALE GENOMIC DNA]</scope>
    <source>
        <strain evidence="5 6">AGR01</strain>
    </source>
</reference>
<feature type="compositionally biased region" description="Basic and acidic residues" evidence="3">
    <location>
        <begin position="428"/>
        <end position="438"/>
    </location>
</feature>
<dbReference type="Pfam" id="PF04825">
    <property type="entry name" value="Rad21_Rec8_N"/>
    <property type="match status" value="1"/>
</dbReference>
<feature type="compositionally biased region" description="Acidic residues" evidence="3">
    <location>
        <begin position="439"/>
        <end position="456"/>
    </location>
</feature>
<dbReference type="PANTHER" id="PTHR12585">
    <property type="entry name" value="SCC1 / RAD21 FAMILY MEMBER"/>
    <property type="match status" value="1"/>
</dbReference>
<dbReference type="PANTHER" id="PTHR12585:SF70">
    <property type="entry name" value="RAD21_REC8 N TERMINAL DOMAIN PROTEIN (AFU_ORTHOLOGUE AFUA_6G02900)"/>
    <property type="match status" value="1"/>
</dbReference>
<dbReference type="GO" id="GO:0003682">
    <property type="term" value="F:chromatin binding"/>
    <property type="evidence" value="ECO:0007669"/>
    <property type="project" value="TreeGrafter"/>
</dbReference>
<dbReference type="EMBL" id="WVTA01000003">
    <property type="protein sequence ID" value="KAK3215397.1"/>
    <property type="molecule type" value="Genomic_DNA"/>
</dbReference>
<evidence type="ECO:0000313" key="6">
    <source>
        <dbReference type="Proteomes" id="UP001280581"/>
    </source>
</evidence>
<feature type="region of interest" description="Disordered" evidence="3">
    <location>
        <begin position="672"/>
        <end position="721"/>
    </location>
</feature>
<feature type="region of interest" description="Disordered" evidence="3">
    <location>
        <begin position="494"/>
        <end position="522"/>
    </location>
</feature>
<sequence>MFYSHEVLTSRKYGVATVWRGRLVATLGAKSSSKKINRKAIQEVDVPKACQTIIDPVAPMALRLQGNLLYGVSRVYLQQCEYVLSDAQNAYNAMHLMFRALGDAAIDPQAGKAKPEQLVLPDDPSFLPEFAMPPPEFLAELNFSPVPELLRIPGESLSLTPLKEQYEPSTPAPTAGLILPTSSSVGPGAFVLPGNGPSSIGGPAGYENDELIDAPDFTFDENGEFVDLTEPKPTQGTPGIPVGINMQNDAGASAKVRQEHEEGLFAGMQQGPEFQMEYDLLLPGEDLPEGEAFPTNSHEQSTEVLESTDTIVAPNRRKQRARRLLPIDTTQELRNRDIADWNTNYLVNMKEASKVKAKYREAKRAKENVEFWMWGSGIGGIAARSQGLRSPFDRFIGDNLFEFYTGTKRGSAARKRGHDSGIDEETQGEARRVRSRMGEDEDEEQIGRGEDDENMLDAGGEEVEMPRKERAALEIDEQQRFSDMPWNVTASVRGSSAVPRSGRVGSAAPSRMVSESPLHRRSQHALDSLRHLDDGEGDLFKLGSDDYLGFAGPGPSSDMPDAMLALPETEFHIQNALSAERGNFLAFVADAIEEQRVIHANDDLAAFDEEDARKKMSFETLLPPEGNSRIVAAQALMMTLELGTKGLVDVHQEEHFEQIELKITEKGKVALEAMSRQDPYDGGEELEEDNDEHIGGDGAAGGDEDDDRDAKSEDDDEMLGN</sequence>
<comment type="caution">
    <text evidence="5">The sequence shown here is derived from an EMBL/GenBank/DDBJ whole genome shotgun (WGS) entry which is preliminary data.</text>
</comment>
<dbReference type="InterPro" id="IPR023093">
    <property type="entry name" value="ScpA-like_C"/>
</dbReference>
<accession>A0AAN6M5P1</accession>
<evidence type="ECO:0000259" key="4">
    <source>
        <dbReference type="Pfam" id="PF04825"/>
    </source>
</evidence>
<dbReference type="Proteomes" id="UP001280581">
    <property type="component" value="Unassembled WGS sequence"/>
</dbReference>
<dbReference type="InterPro" id="IPR039781">
    <property type="entry name" value="Rad21/Rec8-like"/>
</dbReference>
<proteinExistence type="predicted"/>
<dbReference type="GO" id="GO:0005634">
    <property type="term" value="C:nucleus"/>
    <property type="evidence" value="ECO:0007669"/>
    <property type="project" value="UniProtKB-SubCell"/>
</dbReference>